<name>F4C135_SPHS2</name>
<evidence type="ECO:0000313" key="12">
    <source>
        <dbReference type="EMBL" id="ADZ76846.1"/>
    </source>
</evidence>
<feature type="domain" description="TonB-dependent receptor-like beta-barrel" evidence="10">
    <location>
        <begin position="425"/>
        <end position="953"/>
    </location>
</feature>
<dbReference type="SUPFAM" id="SSF56935">
    <property type="entry name" value="Porins"/>
    <property type="match status" value="1"/>
</dbReference>
<dbReference type="Pfam" id="PF07715">
    <property type="entry name" value="Plug"/>
    <property type="match status" value="1"/>
</dbReference>
<dbReference type="InterPro" id="IPR008969">
    <property type="entry name" value="CarboxyPept-like_regulatory"/>
</dbReference>
<dbReference type="InterPro" id="IPR000531">
    <property type="entry name" value="Beta-barrel_TonB"/>
</dbReference>
<proteinExistence type="inferred from homology"/>
<sequence length="988" mass="108932">MQCIEIVYSSPQPLEINTIPKQYIILKGKVISSKDDSPLEGATVSIVGQKVKVLTSADGNFTIGTSKETGELRVTFVGYESSQTPFNSNKKEPLLIELQSTGQLDEVQIIGYGQTTKRLNTGSVSAISSEVIEAQPVTNILSALSGRMPGVFVQTTNGLPGGSINIQIRGKGSLTAGADPLYIIDGVPFASSSLVANTALAGGINGAINPLNSIHPSDIENITVLKDADATAIYGSRGANGVVLIETKRGKSGTSKVTLNSNIGFSKVSSYPSLLDLEDYLAIRREAYVNDNITPSSDPQSNTYAPDLMVWDTTSSTNWAKYFMGKTAVTSNTQLSVSGGNEQTNFYVAANYRSETSVIIGDNLYQRGGTQIAVDHRSPNKKFSLSSSLSLTKDVNRLANPVAAMEGIILLPPNFPLHNADGSLNWTTNINPLAAMLATTQSETDNVIANTSFSYKLMDNLKVKLNVGANRLAMKQVIVNPKNSQSPDNNAVSTTYFGDQSNNSFLVEPQLDYSLSYSSSTIKMLLGGTWQSNIKEGQIIFARNFNSEQMLENLASAGTVTPTNSYLEYRYASVFGRITYSYADRYIVNISGRRDGSSKFGINNRFGNFCAIGGAWIISNESWIKDHLQLISYSKLRASYGITGNDQIADYQYLSTYATSNYLYDGIVGLAPSRIANADFKWETNKKFEIGLEVGLFKDRLLLSINRFDNRSGNQLVNYALPWLTGFSSYQANLPAKIKNTGWEIELNSRNINKDHFTWSSSFNITFLRNKLLSFPGIENSSYANIYRIGESILRDYGYRFAYVDKETGSSQYELLNGQFSPSPPFENFYFTKGDRNPSFYGGLGNSLSYKNLQLEVFTQFSKQRLPGGLTSIGMLSNSFDFVKDRWQSKGEVTDVPKASTRNDTYYWRSSANYHDAAYIRIKNIALSIDLKTKWLNKWKISQLRLYGQGQNLFTIWNKNTALYDPESGASTNIPPLKSFVFGIQLTI</sequence>
<evidence type="ECO:0000256" key="8">
    <source>
        <dbReference type="PROSITE-ProRule" id="PRU01360"/>
    </source>
</evidence>
<evidence type="ECO:0000256" key="1">
    <source>
        <dbReference type="ARBA" id="ARBA00004571"/>
    </source>
</evidence>
<keyword evidence="3 8" id="KW-1134">Transmembrane beta strand</keyword>
<gene>
    <name evidence="12" type="ordered locus">Sph21_0264</name>
</gene>
<evidence type="ECO:0000259" key="10">
    <source>
        <dbReference type="Pfam" id="PF00593"/>
    </source>
</evidence>
<dbReference type="InterPro" id="IPR023996">
    <property type="entry name" value="TonB-dep_OMP_SusC/RagA"/>
</dbReference>
<feature type="domain" description="TonB-dependent receptor plug" evidence="11">
    <location>
        <begin position="118"/>
        <end position="242"/>
    </location>
</feature>
<dbReference type="Pfam" id="PF13715">
    <property type="entry name" value="CarbopepD_reg_2"/>
    <property type="match status" value="1"/>
</dbReference>
<dbReference type="NCBIfam" id="TIGR04056">
    <property type="entry name" value="OMP_RagA_SusC"/>
    <property type="match status" value="1"/>
</dbReference>
<dbReference type="InterPro" id="IPR012910">
    <property type="entry name" value="Plug_dom"/>
</dbReference>
<evidence type="ECO:0000256" key="2">
    <source>
        <dbReference type="ARBA" id="ARBA00022448"/>
    </source>
</evidence>
<dbReference type="AlphaFoldDB" id="F4C135"/>
<keyword evidence="4 8" id="KW-0812">Transmembrane</keyword>
<dbReference type="EMBL" id="CP002584">
    <property type="protein sequence ID" value="ADZ76846.1"/>
    <property type="molecule type" value="Genomic_DNA"/>
</dbReference>
<evidence type="ECO:0000256" key="5">
    <source>
        <dbReference type="ARBA" id="ARBA00023077"/>
    </source>
</evidence>
<accession>F4C135</accession>
<dbReference type="Gene3D" id="2.40.170.20">
    <property type="entry name" value="TonB-dependent receptor, beta-barrel domain"/>
    <property type="match status" value="1"/>
</dbReference>
<comment type="subcellular location">
    <subcellularLocation>
        <location evidence="1 8">Cell outer membrane</location>
        <topology evidence="1 8">Multi-pass membrane protein</topology>
    </subcellularLocation>
</comment>
<keyword evidence="6 8" id="KW-0472">Membrane</keyword>
<dbReference type="PATRIC" id="fig|743722.3.peg.285"/>
<evidence type="ECO:0000256" key="6">
    <source>
        <dbReference type="ARBA" id="ARBA00023136"/>
    </source>
</evidence>
<dbReference type="InterPro" id="IPR036942">
    <property type="entry name" value="Beta-barrel_TonB_sf"/>
</dbReference>
<dbReference type="Gene3D" id="2.60.40.1120">
    <property type="entry name" value="Carboxypeptidase-like, regulatory domain"/>
    <property type="match status" value="1"/>
</dbReference>
<dbReference type="KEGG" id="shg:Sph21_0264"/>
<keyword evidence="5 9" id="KW-0798">TonB box</keyword>
<dbReference type="PROSITE" id="PS52016">
    <property type="entry name" value="TONB_DEPENDENT_REC_3"/>
    <property type="match status" value="1"/>
</dbReference>
<keyword evidence="2 8" id="KW-0813">Transport</keyword>
<dbReference type="InterPro" id="IPR039426">
    <property type="entry name" value="TonB-dep_rcpt-like"/>
</dbReference>
<dbReference type="NCBIfam" id="TIGR04057">
    <property type="entry name" value="SusC_RagA_signa"/>
    <property type="match status" value="1"/>
</dbReference>
<keyword evidence="7 8" id="KW-0998">Cell outer membrane</keyword>
<evidence type="ECO:0000259" key="11">
    <source>
        <dbReference type="Pfam" id="PF07715"/>
    </source>
</evidence>
<evidence type="ECO:0000256" key="7">
    <source>
        <dbReference type="ARBA" id="ARBA00023237"/>
    </source>
</evidence>
<dbReference type="Pfam" id="PF00593">
    <property type="entry name" value="TonB_dep_Rec_b-barrel"/>
    <property type="match status" value="1"/>
</dbReference>
<evidence type="ECO:0000256" key="9">
    <source>
        <dbReference type="RuleBase" id="RU003357"/>
    </source>
</evidence>
<protein>
    <submittedName>
        <fullName evidence="12">TonB-dependent receptor plug</fullName>
    </submittedName>
</protein>
<keyword evidence="12" id="KW-0675">Receptor</keyword>
<reference evidence="12" key="1">
    <citation type="submission" date="2011-03" db="EMBL/GenBank/DDBJ databases">
        <title>Complete sequence of Sphingobacterium sp. 21.</title>
        <authorList>
            <consortium name="US DOE Joint Genome Institute"/>
            <person name="Lucas S."/>
            <person name="Copeland A."/>
            <person name="Lapidus A."/>
            <person name="Cheng J.-F."/>
            <person name="Goodwin L."/>
            <person name="Pitluck S."/>
            <person name="Davenport K."/>
            <person name="Detter J.C."/>
            <person name="Han C."/>
            <person name="Tapia R."/>
            <person name="Land M."/>
            <person name="Hauser L."/>
            <person name="Kyrpides N."/>
            <person name="Ivanova N."/>
            <person name="Ovchinnikova G."/>
            <person name="Pagani I."/>
            <person name="Siebers A.K."/>
            <person name="Allgaier M."/>
            <person name="Thelen M.P."/>
            <person name="Hugenholtz P."/>
            <person name="Woyke T."/>
        </authorList>
    </citation>
    <scope>NUCLEOTIDE SEQUENCE</scope>
    <source>
        <strain evidence="12">21</strain>
    </source>
</reference>
<comment type="similarity">
    <text evidence="8 9">Belongs to the TonB-dependent receptor family.</text>
</comment>
<organism evidence="12">
    <name type="scientific">Sphingobacterium sp. (strain 21)</name>
    <dbReference type="NCBI Taxonomy" id="743722"/>
    <lineage>
        <taxon>Bacteria</taxon>
        <taxon>Pseudomonadati</taxon>
        <taxon>Bacteroidota</taxon>
        <taxon>Sphingobacteriia</taxon>
        <taxon>Sphingobacteriales</taxon>
        <taxon>Sphingobacteriaceae</taxon>
        <taxon>Sphingobacterium</taxon>
    </lineage>
</organism>
<dbReference type="STRING" id="743722.Sph21_0264"/>
<evidence type="ECO:0000256" key="3">
    <source>
        <dbReference type="ARBA" id="ARBA00022452"/>
    </source>
</evidence>
<dbReference type="Gene3D" id="2.170.130.10">
    <property type="entry name" value="TonB-dependent receptor, plug domain"/>
    <property type="match status" value="1"/>
</dbReference>
<dbReference type="InterPro" id="IPR037066">
    <property type="entry name" value="Plug_dom_sf"/>
</dbReference>
<dbReference type="eggNOG" id="COG1629">
    <property type="taxonomic scope" value="Bacteria"/>
</dbReference>
<dbReference type="GO" id="GO:0009279">
    <property type="term" value="C:cell outer membrane"/>
    <property type="evidence" value="ECO:0007669"/>
    <property type="project" value="UniProtKB-SubCell"/>
</dbReference>
<evidence type="ECO:0000256" key="4">
    <source>
        <dbReference type="ARBA" id="ARBA00022692"/>
    </source>
</evidence>
<dbReference type="SUPFAM" id="SSF49464">
    <property type="entry name" value="Carboxypeptidase regulatory domain-like"/>
    <property type="match status" value="1"/>
</dbReference>
<dbReference type="HOGENOM" id="CLU_004317_0_1_10"/>
<dbReference type="InterPro" id="IPR023997">
    <property type="entry name" value="TonB-dep_OMP_SusC/RagA_CS"/>
</dbReference>